<evidence type="ECO:0000256" key="6">
    <source>
        <dbReference type="SAM" id="MobiDB-lite"/>
    </source>
</evidence>
<dbReference type="GO" id="GO:0008061">
    <property type="term" value="F:chitin binding"/>
    <property type="evidence" value="ECO:0007669"/>
    <property type="project" value="UniProtKB-KW"/>
</dbReference>
<feature type="domain" description="Chitin-binding type-2" evidence="7">
    <location>
        <begin position="83"/>
        <end position="138"/>
    </location>
</feature>
<keyword evidence="3" id="KW-0677">Repeat</keyword>
<comment type="caution">
    <text evidence="8">The sequence shown here is derived from an EMBL/GenBank/DDBJ whole genome shotgun (WGS) entry which is preliminary data.</text>
</comment>
<dbReference type="PANTHER" id="PTHR23301">
    <property type="entry name" value="CHITIN BINDING PERITROPHIN-A"/>
    <property type="match status" value="1"/>
</dbReference>
<evidence type="ECO:0000259" key="7">
    <source>
        <dbReference type="PROSITE" id="PS50940"/>
    </source>
</evidence>
<evidence type="ECO:0000256" key="3">
    <source>
        <dbReference type="ARBA" id="ARBA00022737"/>
    </source>
</evidence>
<reference evidence="8 9" key="1">
    <citation type="submission" date="2021-06" db="EMBL/GenBank/DDBJ databases">
        <title>Caerostris extrusa draft genome.</title>
        <authorList>
            <person name="Kono N."/>
            <person name="Arakawa K."/>
        </authorList>
    </citation>
    <scope>NUCLEOTIDE SEQUENCE [LARGE SCALE GENOMIC DNA]</scope>
</reference>
<evidence type="ECO:0000256" key="4">
    <source>
        <dbReference type="ARBA" id="ARBA00023157"/>
    </source>
</evidence>
<feature type="domain" description="Chitin-binding type-2" evidence="7">
    <location>
        <begin position="21"/>
        <end position="76"/>
    </location>
</feature>
<feature type="region of interest" description="Disordered" evidence="6">
    <location>
        <begin position="1"/>
        <end position="24"/>
    </location>
</feature>
<dbReference type="Proteomes" id="UP001054945">
    <property type="component" value="Unassembled WGS sequence"/>
</dbReference>
<gene>
    <name evidence="8" type="primary">obst-E_7</name>
    <name evidence="8" type="ORF">CEXT_183131</name>
</gene>
<evidence type="ECO:0000313" key="9">
    <source>
        <dbReference type="Proteomes" id="UP001054945"/>
    </source>
</evidence>
<evidence type="ECO:0000256" key="2">
    <source>
        <dbReference type="ARBA" id="ARBA00022729"/>
    </source>
</evidence>
<dbReference type="PANTHER" id="PTHR23301:SF0">
    <property type="entry name" value="CHITIN-BINDING TYPE-2 DOMAIN-CONTAINING PROTEIN-RELATED"/>
    <property type="match status" value="1"/>
</dbReference>
<name>A0AAV4TLU8_CAEEX</name>
<keyword evidence="4" id="KW-1015">Disulfide bond</keyword>
<accession>A0AAV4TLU8</accession>
<keyword evidence="2" id="KW-0732">Signal</keyword>
<protein>
    <submittedName>
        <fullName evidence="8">Protein obstructor-E</fullName>
    </submittedName>
</protein>
<keyword evidence="1" id="KW-0147">Chitin-binding</keyword>
<organism evidence="8 9">
    <name type="scientific">Caerostris extrusa</name>
    <name type="common">Bark spider</name>
    <name type="synonym">Caerostris bankana</name>
    <dbReference type="NCBI Taxonomy" id="172846"/>
    <lineage>
        <taxon>Eukaryota</taxon>
        <taxon>Metazoa</taxon>
        <taxon>Ecdysozoa</taxon>
        <taxon>Arthropoda</taxon>
        <taxon>Chelicerata</taxon>
        <taxon>Arachnida</taxon>
        <taxon>Araneae</taxon>
        <taxon>Araneomorphae</taxon>
        <taxon>Entelegynae</taxon>
        <taxon>Araneoidea</taxon>
        <taxon>Araneidae</taxon>
        <taxon>Caerostris</taxon>
    </lineage>
</organism>
<dbReference type="Gene3D" id="2.170.140.10">
    <property type="entry name" value="Chitin binding domain"/>
    <property type="match status" value="2"/>
</dbReference>
<dbReference type="Pfam" id="PF01607">
    <property type="entry name" value="CBM_14"/>
    <property type="match status" value="2"/>
</dbReference>
<keyword evidence="5" id="KW-0325">Glycoprotein</keyword>
<evidence type="ECO:0000256" key="5">
    <source>
        <dbReference type="ARBA" id="ARBA00023180"/>
    </source>
</evidence>
<dbReference type="PROSITE" id="PS50940">
    <property type="entry name" value="CHIT_BIND_II"/>
    <property type="match status" value="2"/>
</dbReference>
<dbReference type="EMBL" id="BPLR01011523">
    <property type="protein sequence ID" value="GIY47095.1"/>
    <property type="molecule type" value="Genomic_DNA"/>
</dbReference>
<evidence type="ECO:0000256" key="1">
    <source>
        <dbReference type="ARBA" id="ARBA00022669"/>
    </source>
</evidence>
<dbReference type="InterPro" id="IPR051940">
    <property type="entry name" value="Chitin_bind-dev_reg"/>
</dbReference>
<dbReference type="SMART" id="SM00494">
    <property type="entry name" value="ChtBD2"/>
    <property type="match status" value="2"/>
</dbReference>
<dbReference type="SUPFAM" id="SSF57625">
    <property type="entry name" value="Invertebrate chitin-binding proteins"/>
    <property type="match status" value="2"/>
</dbReference>
<dbReference type="InterPro" id="IPR036508">
    <property type="entry name" value="Chitin-bd_dom_sf"/>
</dbReference>
<dbReference type="InterPro" id="IPR002557">
    <property type="entry name" value="Chitin-bd_dom"/>
</dbReference>
<sequence length="203" mass="22898">MGHSSVKGAVEPGKPQPKKQSKHCPKMDGIFSNPTNCSTFYFCVDGKAYLQECPLRLVFDEQNMKCDHPKVVGCTPPSGTLSILHCPEPDGIFRHPVNCNTFYLCKQSRIYEYECPIGLIFNYDEKRCDYKRNFQCPGERPRFSHCCRSYKKPVLLSFEALIPAGLLNPLYCSQTTDVLYLDAAFRGLCTNGIQSGGEIQYSL</sequence>
<keyword evidence="9" id="KW-1185">Reference proteome</keyword>
<dbReference type="GO" id="GO:0005576">
    <property type="term" value="C:extracellular region"/>
    <property type="evidence" value="ECO:0007669"/>
    <property type="project" value="InterPro"/>
</dbReference>
<evidence type="ECO:0000313" key="8">
    <source>
        <dbReference type="EMBL" id="GIY47095.1"/>
    </source>
</evidence>
<proteinExistence type="predicted"/>
<dbReference type="AlphaFoldDB" id="A0AAV4TLU8"/>